<evidence type="ECO:0000259" key="1">
    <source>
        <dbReference type="Pfam" id="PF13407"/>
    </source>
</evidence>
<dbReference type="EMBL" id="CP094929">
    <property type="protein sequence ID" value="UOM50695.1"/>
    <property type="molecule type" value="Genomic_DNA"/>
</dbReference>
<evidence type="ECO:0000313" key="2">
    <source>
        <dbReference type="EMBL" id="UOM50695.1"/>
    </source>
</evidence>
<gene>
    <name evidence="2" type="ORF">MUG09_14115</name>
</gene>
<proteinExistence type="predicted"/>
<feature type="domain" description="Periplasmic binding protein" evidence="1">
    <location>
        <begin position="33"/>
        <end position="158"/>
    </location>
</feature>
<dbReference type="PROSITE" id="PS51257">
    <property type="entry name" value="PROKAR_LIPOPROTEIN"/>
    <property type="match status" value="1"/>
</dbReference>
<protein>
    <submittedName>
        <fullName evidence="2">Substrate-binding domain-containing protein</fullName>
    </submittedName>
</protein>
<sequence length="400" mass="45005">MRKNTLLYILYLLMILLSFGCSNKKDVQKPLAGLSLLTSSDSFASEIAQTFEKTMNDYGFRTQILFCDNSIETQQRQIANFIANNAKLIFIHCAGDGNDYCEVFTRARNNGTKVVVIARDLLDCTDVQSVGDSLLKGVAKAEMVSQFLDTAFPDAADGSVNVLLLERLTKTGYIMTSAGMKLLQEKFIRHFDYKSLDFQKYEIEAAITYIDNTGEEYEVDEPAGGLMLDETGHAVLNPYYDSRIRLYSAGNKDIQTVLEGQEAVDEFIARPEGSTLHIVMAFSGDAAIGANQRMMRYVRDGKIQSGITQLAVFGSDDTEANRALLLESGLNESVFRGFVGYRSIAWEVETMLRMAIEQEGRQVLELEVTKTRYDAQEQVIKQEIGSYDFLKKYQLFQNWI</sequence>
<dbReference type="SUPFAM" id="SSF53822">
    <property type="entry name" value="Periplasmic binding protein-like I"/>
    <property type="match status" value="1"/>
</dbReference>
<accession>A0ABY4D9Q6</accession>
<name>A0ABY4D9Q6_9SPIR</name>
<dbReference type="Pfam" id="PF13407">
    <property type="entry name" value="Peripla_BP_4"/>
    <property type="match status" value="1"/>
</dbReference>
<dbReference type="Proteomes" id="UP000829708">
    <property type="component" value="Chromosome"/>
</dbReference>
<keyword evidence="3" id="KW-1185">Reference proteome</keyword>
<evidence type="ECO:0000313" key="3">
    <source>
        <dbReference type="Proteomes" id="UP000829708"/>
    </source>
</evidence>
<reference evidence="3" key="1">
    <citation type="journal article" date="2024" name="J Bioinform Genom">
        <title>Complete genome sequence of the type strain bacterium Sphaerochaeta associata GLS2t (VKM B-2742)t.</title>
        <authorList>
            <person name="Troshina O.Y."/>
            <person name="Tepeeva A.N."/>
            <person name="Arzamasceva V.O."/>
            <person name="Whitman W.B."/>
            <person name="Varghese N."/>
            <person name="Shapiro N."/>
            <person name="Woyke T."/>
            <person name="Kripides N.C."/>
            <person name="Vasilenko O.V."/>
        </authorList>
    </citation>
    <scope>NUCLEOTIDE SEQUENCE [LARGE SCALE GENOMIC DNA]</scope>
    <source>
        <strain evidence="3">GLS2T</strain>
    </source>
</reference>
<dbReference type="Gene3D" id="3.40.50.2300">
    <property type="match status" value="1"/>
</dbReference>
<dbReference type="InterPro" id="IPR025997">
    <property type="entry name" value="SBP_2_dom"/>
</dbReference>
<dbReference type="RefSeq" id="WP_244772082.1">
    <property type="nucleotide sequence ID" value="NZ_CP094929.1"/>
</dbReference>
<dbReference type="InterPro" id="IPR028082">
    <property type="entry name" value="Peripla_BP_I"/>
</dbReference>
<organism evidence="2 3">
    <name type="scientific">Sphaerochaeta associata</name>
    <dbReference type="NCBI Taxonomy" id="1129264"/>
    <lineage>
        <taxon>Bacteria</taxon>
        <taxon>Pseudomonadati</taxon>
        <taxon>Spirochaetota</taxon>
        <taxon>Spirochaetia</taxon>
        <taxon>Spirochaetales</taxon>
        <taxon>Sphaerochaetaceae</taxon>
        <taxon>Sphaerochaeta</taxon>
    </lineage>
</organism>